<dbReference type="AlphaFoldDB" id="A0A0A2DNS0"/>
<feature type="transmembrane region" description="Helical" evidence="12">
    <location>
        <begin position="182"/>
        <end position="201"/>
    </location>
</feature>
<evidence type="ECO:0000256" key="2">
    <source>
        <dbReference type="ARBA" id="ARBA00006434"/>
    </source>
</evidence>
<organism evidence="13 14">
    <name type="scientific">Porphyromonas gulae</name>
    <dbReference type="NCBI Taxonomy" id="111105"/>
    <lineage>
        <taxon>Bacteria</taxon>
        <taxon>Pseudomonadati</taxon>
        <taxon>Bacteroidota</taxon>
        <taxon>Bacteroidia</taxon>
        <taxon>Bacteroidales</taxon>
        <taxon>Porphyromonadaceae</taxon>
        <taxon>Porphyromonas</taxon>
    </lineage>
</organism>
<evidence type="ECO:0000256" key="9">
    <source>
        <dbReference type="ARBA" id="ARBA00023136"/>
    </source>
</evidence>
<comment type="similarity">
    <text evidence="2 11">Belongs to the sodium:solute symporter (SSF) (TC 2.A.21) family.</text>
</comment>
<dbReference type="OrthoDB" id="891563at2"/>
<name>A0A0A2DNS0_9PORP</name>
<evidence type="ECO:0000256" key="6">
    <source>
        <dbReference type="ARBA" id="ARBA00022989"/>
    </source>
</evidence>
<feature type="transmembrane region" description="Helical" evidence="12">
    <location>
        <begin position="401"/>
        <end position="419"/>
    </location>
</feature>
<proteinExistence type="inferred from homology"/>
<dbReference type="GO" id="GO:0005886">
    <property type="term" value="C:plasma membrane"/>
    <property type="evidence" value="ECO:0007669"/>
    <property type="project" value="UniProtKB-SubCell"/>
</dbReference>
<keyword evidence="9 12" id="KW-0472">Membrane</keyword>
<keyword evidence="4" id="KW-1003">Cell membrane</keyword>
<dbReference type="PROSITE" id="PS50283">
    <property type="entry name" value="NA_SOLUT_SYMP_3"/>
    <property type="match status" value="1"/>
</dbReference>
<evidence type="ECO:0000256" key="3">
    <source>
        <dbReference type="ARBA" id="ARBA00022448"/>
    </source>
</evidence>
<dbReference type="InterPro" id="IPR001734">
    <property type="entry name" value="Na/solute_symporter"/>
</dbReference>
<gene>
    <name evidence="13" type="ORF">HR08_01155</name>
</gene>
<feature type="transmembrane region" description="Helical" evidence="12">
    <location>
        <begin position="6"/>
        <end position="24"/>
    </location>
</feature>
<dbReference type="Proteomes" id="UP000030130">
    <property type="component" value="Unassembled WGS sequence"/>
</dbReference>
<keyword evidence="3" id="KW-0813">Transport</keyword>
<dbReference type="RefSeq" id="WP_039419981.1">
    <property type="nucleotide sequence ID" value="NZ_CALUCC010000293.1"/>
</dbReference>
<dbReference type="GO" id="GO:0015293">
    <property type="term" value="F:symporter activity"/>
    <property type="evidence" value="ECO:0007669"/>
    <property type="project" value="TreeGrafter"/>
</dbReference>
<sequence>MSPLVAILTVIIYFIFLFGISIITGRKADNAGFFVGNRKSPWYMVAFAMIGSGISGVTFVSVPGMVAGSGFSYLQMVLGFVAGQLIIAFVLIPLFYRMNLMSIYGYLQERFGFSSYKTGAWFFFISKMLGAAVRLFLVCLTLQLIIFEPFGCPFWTNVCLTMLLVWLYTFKGGVKSLIWTDSFKTLCLIVSVVLCIVYISADLGDKWGGLSDLIGGSDYSRMFFFDDVNDRRYFFKQFLAGVFTVIAMTGLDQDMMQRNLSCRNYRDSQKNVLTGGVMQFFIIALFLMLGTLLYTYADSHGIPHPAKSDELFPLLATGSYFPPIVGILFILGLVSSAFSAAGSALTALTTSFTLDILQADSHRTEEQSARIRHRVHIGMAVVMGLVIYFFDMVSSTSVIDAVYVLASYTYGPILGLFFFGIATKRAVRDRYVPLAALAAPVLCYILQSHSEQWFGGYKFSYELLIFNALFTAMGLALLSRKKEIRS</sequence>
<dbReference type="GO" id="GO:0006814">
    <property type="term" value="P:sodium ion transport"/>
    <property type="evidence" value="ECO:0007669"/>
    <property type="project" value="UniProtKB-KW"/>
</dbReference>
<feature type="transmembrane region" description="Helical" evidence="12">
    <location>
        <begin position="431"/>
        <end position="447"/>
    </location>
</feature>
<accession>A0A0A2DNS0</accession>
<evidence type="ECO:0000256" key="4">
    <source>
        <dbReference type="ARBA" id="ARBA00022475"/>
    </source>
</evidence>
<evidence type="ECO:0000256" key="12">
    <source>
        <dbReference type="SAM" id="Phobius"/>
    </source>
</evidence>
<feature type="transmembrane region" description="Helical" evidence="12">
    <location>
        <begin position="153"/>
        <end position="170"/>
    </location>
</feature>
<evidence type="ECO:0000256" key="10">
    <source>
        <dbReference type="ARBA" id="ARBA00023201"/>
    </source>
</evidence>
<protein>
    <submittedName>
        <fullName evidence="13">Sodium:solute symporter</fullName>
    </submittedName>
</protein>
<feature type="transmembrane region" description="Helical" evidence="12">
    <location>
        <begin position="272"/>
        <end position="297"/>
    </location>
</feature>
<dbReference type="CDD" id="cd10326">
    <property type="entry name" value="SLC5sbd_NIS-like"/>
    <property type="match status" value="1"/>
</dbReference>
<comment type="caution">
    <text evidence="13">The sequence shown here is derived from an EMBL/GenBank/DDBJ whole genome shotgun (WGS) entry which is preliminary data.</text>
</comment>
<dbReference type="EMBL" id="JRAI01000006">
    <property type="protein sequence ID" value="KGN87952.1"/>
    <property type="molecule type" value="Genomic_DNA"/>
</dbReference>
<dbReference type="STRING" id="111105.HR09_08975"/>
<evidence type="ECO:0000256" key="5">
    <source>
        <dbReference type="ARBA" id="ARBA00022692"/>
    </source>
</evidence>
<evidence type="ECO:0000313" key="13">
    <source>
        <dbReference type="EMBL" id="KGN87952.1"/>
    </source>
</evidence>
<keyword evidence="10" id="KW-0739">Sodium transport</keyword>
<comment type="subcellular location">
    <subcellularLocation>
        <location evidence="1">Cell membrane</location>
        <topology evidence="1">Multi-pass membrane protein</topology>
    </subcellularLocation>
</comment>
<keyword evidence="8" id="KW-0406">Ion transport</keyword>
<evidence type="ECO:0000256" key="7">
    <source>
        <dbReference type="ARBA" id="ARBA00023053"/>
    </source>
</evidence>
<feature type="transmembrane region" description="Helical" evidence="12">
    <location>
        <begin position="459"/>
        <end position="478"/>
    </location>
</feature>
<keyword evidence="6 12" id="KW-1133">Transmembrane helix</keyword>
<evidence type="ECO:0000256" key="1">
    <source>
        <dbReference type="ARBA" id="ARBA00004651"/>
    </source>
</evidence>
<dbReference type="Gene3D" id="1.20.1730.10">
    <property type="entry name" value="Sodium/glucose cotransporter"/>
    <property type="match status" value="1"/>
</dbReference>
<feature type="transmembrane region" description="Helical" evidence="12">
    <location>
        <begin position="73"/>
        <end position="96"/>
    </location>
</feature>
<dbReference type="eggNOG" id="COG0591">
    <property type="taxonomic scope" value="Bacteria"/>
</dbReference>
<dbReference type="Pfam" id="PF00474">
    <property type="entry name" value="SSF"/>
    <property type="match status" value="1"/>
</dbReference>
<reference evidence="13 14" key="1">
    <citation type="submission" date="2014-08" db="EMBL/GenBank/DDBJ databases">
        <title>Porphyromonas gulae strain:COT-052_OH1451 Genome sequencing.</title>
        <authorList>
            <person name="Wallis C."/>
            <person name="Deusch O."/>
            <person name="O'Flynn C."/>
            <person name="Davis I."/>
            <person name="Jospin G."/>
            <person name="Darling A.E."/>
            <person name="Coil D.A."/>
            <person name="Alexiev A."/>
            <person name="Horsfall A."/>
            <person name="Kirkwood N."/>
            <person name="Harris S."/>
            <person name="Eisen J.A."/>
        </authorList>
    </citation>
    <scope>NUCLEOTIDE SEQUENCE [LARGE SCALE GENOMIC DNA]</scope>
    <source>
        <strain evidence="14">COT-052 OH1451</strain>
    </source>
</reference>
<feature type="transmembrane region" description="Helical" evidence="12">
    <location>
        <begin position="45"/>
        <end position="67"/>
    </location>
</feature>
<dbReference type="PANTHER" id="PTHR42985:SF47">
    <property type="entry name" value="INTEGRAL MEMBRANE TRANSPORT PROTEIN"/>
    <property type="match status" value="1"/>
</dbReference>
<keyword evidence="7" id="KW-0915">Sodium</keyword>
<feature type="transmembrane region" description="Helical" evidence="12">
    <location>
        <begin position="375"/>
        <end position="395"/>
    </location>
</feature>
<feature type="transmembrane region" description="Helical" evidence="12">
    <location>
        <begin position="324"/>
        <end position="354"/>
    </location>
</feature>
<evidence type="ECO:0000256" key="11">
    <source>
        <dbReference type="RuleBase" id="RU362091"/>
    </source>
</evidence>
<dbReference type="InterPro" id="IPR038377">
    <property type="entry name" value="Na/Glc_symporter_sf"/>
</dbReference>
<evidence type="ECO:0000256" key="8">
    <source>
        <dbReference type="ARBA" id="ARBA00023065"/>
    </source>
</evidence>
<feature type="transmembrane region" description="Helical" evidence="12">
    <location>
        <begin position="233"/>
        <end position="251"/>
    </location>
</feature>
<evidence type="ECO:0000313" key="14">
    <source>
        <dbReference type="Proteomes" id="UP000030130"/>
    </source>
</evidence>
<dbReference type="InterPro" id="IPR051163">
    <property type="entry name" value="Sodium:Solute_Symporter_SSF"/>
</dbReference>
<dbReference type="PANTHER" id="PTHR42985">
    <property type="entry name" value="SODIUM-COUPLED MONOCARBOXYLATE TRANSPORTER"/>
    <property type="match status" value="1"/>
</dbReference>
<keyword evidence="5 12" id="KW-0812">Transmembrane</keyword>
<feature type="transmembrane region" description="Helical" evidence="12">
    <location>
        <begin position="120"/>
        <end position="147"/>
    </location>
</feature>